<proteinExistence type="predicted"/>
<feature type="chain" id="PRO_5029456852" evidence="1">
    <location>
        <begin position="23"/>
        <end position="265"/>
    </location>
</feature>
<name>A0A7J7K780_BUGNE</name>
<reference evidence="2" key="1">
    <citation type="submission" date="2020-06" db="EMBL/GenBank/DDBJ databases">
        <title>Draft genome of Bugula neritina, a colonial animal packing powerful symbionts and potential medicines.</title>
        <authorList>
            <person name="Rayko M."/>
        </authorList>
    </citation>
    <scope>NUCLEOTIDE SEQUENCE [LARGE SCALE GENOMIC DNA]</scope>
    <source>
        <strain evidence="2">Kwan_BN1</strain>
    </source>
</reference>
<feature type="signal peptide" evidence="1">
    <location>
        <begin position="1"/>
        <end position="22"/>
    </location>
</feature>
<evidence type="ECO:0000313" key="3">
    <source>
        <dbReference type="Proteomes" id="UP000593567"/>
    </source>
</evidence>
<comment type="caution">
    <text evidence="2">The sequence shown here is derived from an EMBL/GenBank/DDBJ whole genome shotgun (WGS) entry which is preliminary data.</text>
</comment>
<gene>
    <name evidence="2" type="ORF">EB796_007908</name>
</gene>
<keyword evidence="3" id="KW-1185">Reference proteome</keyword>
<keyword evidence="1" id="KW-0732">Signal</keyword>
<evidence type="ECO:0000313" key="2">
    <source>
        <dbReference type="EMBL" id="KAF6033781.1"/>
    </source>
</evidence>
<evidence type="ECO:0000256" key="1">
    <source>
        <dbReference type="SAM" id="SignalP"/>
    </source>
</evidence>
<dbReference type="Proteomes" id="UP000593567">
    <property type="component" value="Unassembled WGS sequence"/>
</dbReference>
<protein>
    <submittedName>
        <fullName evidence="2">Uncharacterized protein</fullName>
    </submittedName>
</protein>
<accession>A0A7J7K780</accession>
<dbReference type="EMBL" id="VXIV02001239">
    <property type="protein sequence ID" value="KAF6033781.1"/>
    <property type="molecule type" value="Genomic_DNA"/>
</dbReference>
<dbReference type="OrthoDB" id="6326384at2759"/>
<sequence length="265" mass="29212">MTPVLVSSCVLLLLCHTWLIKAVTVRPLILADLTNEVAEVASEKIREQTTLLETAVENQRLVNEECADLEQQSRDSCLQCATDKCEEERSSCAAAANNVANTVIQSVKKKFKGWGRRELKQHQKKSDESRRRRFLISCNVFNSGGPVDCEEYADPSICPACVFDKASRCPGWSAANAATERLTAAAQWIEAADANSNIEITQMLYENADYDPATGGFSNTRVFIDMFGTSYTFTISESVDLINIVGTANLIATYVISAARMLNTF</sequence>
<organism evidence="2 3">
    <name type="scientific">Bugula neritina</name>
    <name type="common">Brown bryozoan</name>
    <name type="synonym">Sertularia neritina</name>
    <dbReference type="NCBI Taxonomy" id="10212"/>
    <lineage>
        <taxon>Eukaryota</taxon>
        <taxon>Metazoa</taxon>
        <taxon>Spiralia</taxon>
        <taxon>Lophotrochozoa</taxon>
        <taxon>Bryozoa</taxon>
        <taxon>Gymnolaemata</taxon>
        <taxon>Cheilostomatida</taxon>
        <taxon>Flustrina</taxon>
        <taxon>Buguloidea</taxon>
        <taxon>Bugulidae</taxon>
        <taxon>Bugula</taxon>
    </lineage>
</organism>
<dbReference type="AlphaFoldDB" id="A0A7J7K780"/>